<dbReference type="InterPro" id="IPR009833">
    <property type="entry name" value="DUF1398"/>
</dbReference>
<evidence type="ECO:0000313" key="2">
    <source>
        <dbReference type="Proteomes" id="UP001500067"/>
    </source>
</evidence>
<dbReference type="Gene3D" id="3.30.1810.10">
    <property type="entry name" value="YdfO-like"/>
    <property type="match status" value="1"/>
</dbReference>
<accession>A0ABP8NSN8</accession>
<comment type="caution">
    <text evidence="1">The sequence shown here is derived from an EMBL/GenBank/DDBJ whole genome shotgun (WGS) entry which is preliminary data.</text>
</comment>
<gene>
    <name evidence="1" type="ORF">GCM10023093_31740</name>
</gene>
<protein>
    <submittedName>
        <fullName evidence="1">DUF1398 family protein</fullName>
    </submittedName>
</protein>
<reference evidence="2" key="1">
    <citation type="journal article" date="2019" name="Int. J. Syst. Evol. Microbiol.">
        <title>The Global Catalogue of Microorganisms (GCM) 10K type strain sequencing project: providing services to taxonomists for standard genome sequencing and annotation.</title>
        <authorList>
            <consortium name="The Broad Institute Genomics Platform"/>
            <consortium name="The Broad Institute Genome Sequencing Center for Infectious Disease"/>
            <person name="Wu L."/>
            <person name="Ma J."/>
        </authorList>
    </citation>
    <scope>NUCLEOTIDE SEQUENCE [LARGE SCALE GENOMIC DNA]</scope>
    <source>
        <strain evidence="2">JCM 32105</strain>
    </source>
</reference>
<dbReference type="InterPro" id="IPR036696">
    <property type="entry name" value="YdfO-like_sf"/>
</dbReference>
<dbReference type="EMBL" id="BAABFA010000024">
    <property type="protein sequence ID" value="GAA4470443.1"/>
    <property type="molecule type" value="Genomic_DNA"/>
</dbReference>
<dbReference type="SUPFAM" id="SSF160419">
    <property type="entry name" value="YdfO-like"/>
    <property type="match status" value="1"/>
</dbReference>
<dbReference type="Proteomes" id="UP001500067">
    <property type="component" value="Unassembled WGS sequence"/>
</dbReference>
<name>A0ABP8NSN8_9BACT</name>
<dbReference type="RefSeq" id="WP_345085545.1">
    <property type="nucleotide sequence ID" value="NZ_BAABFA010000024.1"/>
</dbReference>
<evidence type="ECO:0000313" key="1">
    <source>
        <dbReference type="EMBL" id="GAA4470443.1"/>
    </source>
</evidence>
<keyword evidence="2" id="KW-1185">Reference proteome</keyword>
<sequence>MFTIDQIKQAHSKVRSGADFPAYIRELKLLGVTRYESYVADGHTDYYGSADHMASSLPKYETLAVADIANAAQFKTDLKTHQQGGTDYPTFCSDSAKGGIEKWIVDLQQMTCTYYDKQGNEVLVEQIPQ</sequence>
<organism evidence="1 2">
    <name type="scientific">Nemorincola caseinilytica</name>
    <dbReference type="NCBI Taxonomy" id="2054315"/>
    <lineage>
        <taxon>Bacteria</taxon>
        <taxon>Pseudomonadati</taxon>
        <taxon>Bacteroidota</taxon>
        <taxon>Chitinophagia</taxon>
        <taxon>Chitinophagales</taxon>
        <taxon>Chitinophagaceae</taxon>
        <taxon>Nemorincola</taxon>
    </lineage>
</organism>
<proteinExistence type="predicted"/>
<dbReference type="Pfam" id="PF07166">
    <property type="entry name" value="DUF1398"/>
    <property type="match status" value="1"/>
</dbReference>